<feature type="compositionally biased region" description="Basic and acidic residues" evidence="4">
    <location>
        <begin position="464"/>
        <end position="478"/>
    </location>
</feature>
<dbReference type="InterPro" id="IPR014756">
    <property type="entry name" value="Ig_E-set"/>
</dbReference>
<accession>A0A1T4YZ87</accession>
<evidence type="ECO:0000256" key="4">
    <source>
        <dbReference type="SAM" id="MobiDB-lite"/>
    </source>
</evidence>
<dbReference type="InterPro" id="IPR017853">
    <property type="entry name" value="GH"/>
</dbReference>
<evidence type="ECO:0000256" key="3">
    <source>
        <dbReference type="ARBA" id="ARBA00023295"/>
    </source>
</evidence>
<sequence>MTRAVTTGRPFPLGVTVDDDGVNVAVWSANAARVELCLFDETGAEERIDLVFRDGDVRHAHVAGVRPGARYGLRAHGPHRPDEGLRFNPAKLLIDPYARALDRPLRWDEAMAGHAGDDDLTLDDRDSAPVVPHGIVQGDPAGPDPTTNRPGHAFSDLVIYEAHVKGLTAAHPGVPEDVRGTYAGLASPAVIDHLTSLGVNAVELLPVQAFLDDRFLVAKGLRNYWGYQPIAWCAPEPRYARADAVAELRQAVHALHEAGIEVIVDVVYNHTGEGDELGPTLSLRGLDNTAYYRLADDHRHYVDDTGTGNTLAVDRPPVLRLVMDSLRHWVEVLGVDGFRFDLATTLGRTQKGFRPHGPFFSAIRQDPVLSTVKLIAEPWDLGPGGHRLGRFPHPFSEWNDRFRDGIRRAWQVRSLGSADVGARLLGSADHFDHGSRGATASVNFVTAHDGFTAADLASYAHKHNEANGEDNRDGHDENLSDNLGIEGPTDDPDVLTARARRVRGLLATLLVSQGVPMLLAGDELGNSQGGNNNAYAQDNALGWIDWSAPDTELLDLVRRLVRLRRDQPVLRQRTFMHGRERADGHRDVAWHRADGAAPTAEDWHDPEWRSVGLLLRGAAGDPVGEALDDAVFLVLNVGDDVEVVLPEPGQDRAWRLEVDTARPGDDVSFGSTYPALGQSVVVLAAR</sequence>
<proteinExistence type="inferred from homology"/>
<keyword evidence="2" id="KW-0378">Hydrolase</keyword>
<evidence type="ECO:0000256" key="2">
    <source>
        <dbReference type="ARBA" id="ARBA00022801"/>
    </source>
</evidence>
<dbReference type="CDD" id="cd11326">
    <property type="entry name" value="AmyAc_Glg_debranch"/>
    <property type="match status" value="1"/>
</dbReference>
<keyword evidence="3" id="KW-0326">Glycosidase</keyword>
<dbReference type="RefSeq" id="WP_078699575.1">
    <property type="nucleotide sequence ID" value="NZ_LT796768.1"/>
</dbReference>
<dbReference type="InterPro" id="IPR004193">
    <property type="entry name" value="Glyco_hydro_13_N"/>
</dbReference>
<dbReference type="SUPFAM" id="SSF51011">
    <property type="entry name" value="Glycosyl hydrolase domain"/>
    <property type="match status" value="1"/>
</dbReference>
<dbReference type="AlphaFoldDB" id="A0A1T4YZ87"/>
<dbReference type="GO" id="GO:0004135">
    <property type="term" value="F:amylo-alpha-1,6-glucosidase activity"/>
    <property type="evidence" value="ECO:0007669"/>
    <property type="project" value="InterPro"/>
</dbReference>
<dbReference type="InterPro" id="IPR044505">
    <property type="entry name" value="GlgX_Isoamylase_N_E_set"/>
</dbReference>
<dbReference type="Gene3D" id="3.20.20.80">
    <property type="entry name" value="Glycosidases"/>
    <property type="match status" value="1"/>
</dbReference>
<gene>
    <name evidence="6" type="ORF">SAMN06295964_1499</name>
</gene>
<dbReference type="Pfam" id="PF00128">
    <property type="entry name" value="Alpha-amylase"/>
    <property type="match status" value="1"/>
</dbReference>
<dbReference type="Gene3D" id="2.60.40.1180">
    <property type="entry name" value="Golgi alpha-mannosidase II"/>
    <property type="match status" value="1"/>
</dbReference>
<dbReference type="InterPro" id="IPR011837">
    <property type="entry name" value="Glycogen_debranch_GlgX"/>
</dbReference>
<dbReference type="SMART" id="SM00642">
    <property type="entry name" value="Aamy"/>
    <property type="match status" value="1"/>
</dbReference>
<dbReference type="OrthoDB" id="3236218at2"/>
<dbReference type="CDD" id="cd02856">
    <property type="entry name" value="E_set_GDE_Isoamylase_N"/>
    <property type="match status" value="1"/>
</dbReference>
<dbReference type="SUPFAM" id="SSF51445">
    <property type="entry name" value="(Trans)glycosidases"/>
    <property type="match status" value="1"/>
</dbReference>
<dbReference type="PANTHER" id="PTHR43002">
    <property type="entry name" value="GLYCOGEN DEBRANCHING ENZYME"/>
    <property type="match status" value="1"/>
</dbReference>
<comment type="similarity">
    <text evidence="1">Belongs to the glycosyl hydrolase 13 family.</text>
</comment>
<name>A0A1T4YZ87_9ACTN</name>
<evidence type="ECO:0000256" key="1">
    <source>
        <dbReference type="ARBA" id="ARBA00008061"/>
    </source>
</evidence>
<dbReference type="Gene3D" id="2.60.40.10">
    <property type="entry name" value="Immunoglobulins"/>
    <property type="match status" value="1"/>
</dbReference>
<dbReference type="Proteomes" id="UP000191040">
    <property type="component" value="Chromosome I"/>
</dbReference>
<keyword evidence="7" id="KW-1185">Reference proteome</keyword>
<dbReference type="NCBIfam" id="TIGR02100">
    <property type="entry name" value="glgX_debranch"/>
    <property type="match status" value="1"/>
</dbReference>
<protein>
    <submittedName>
        <fullName evidence="6">Glycogen operon protein</fullName>
    </submittedName>
</protein>
<feature type="region of interest" description="Disordered" evidence="4">
    <location>
        <begin position="464"/>
        <end position="492"/>
    </location>
</feature>
<evidence type="ECO:0000313" key="6">
    <source>
        <dbReference type="EMBL" id="SKB06943.1"/>
    </source>
</evidence>
<dbReference type="InterPro" id="IPR013780">
    <property type="entry name" value="Glyco_hydro_b"/>
</dbReference>
<dbReference type="EMBL" id="LT796768">
    <property type="protein sequence ID" value="SKB06943.1"/>
    <property type="molecule type" value="Genomic_DNA"/>
</dbReference>
<dbReference type="InterPro" id="IPR006047">
    <property type="entry name" value="GH13_cat_dom"/>
</dbReference>
<dbReference type="InterPro" id="IPR013783">
    <property type="entry name" value="Ig-like_fold"/>
</dbReference>
<dbReference type="GO" id="GO:0005980">
    <property type="term" value="P:glycogen catabolic process"/>
    <property type="evidence" value="ECO:0007669"/>
    <property type="project" value="InterPro"/>
</dbReference>
<dbReference type="Pfam" id="PF02922">
    <property type="entry name" value="CBM_48"/>
    <property type="match status" value="1"/>
</dbReference>
<reference evidence="7" key="1">
    <citation type="submission" date="2017-02" db="EMBL/GenBank/DDBJ databases">
        <authorList>
            <person name="Varghese N."/>
            <person name="Submissions S."/>
        </authorList>
    </citation>
    <scope>NUCLEOTIDE SEQUENCE [LARGE SCALE GENOMIC DNA]</scope>
    <source>
        <strain evidence="7">9H-4</strain>
    </source>
</reference>
<dbReference type="SUPFAM" id="SSF81296">
    <property type="entry name" value="E set domains"/>
    <property type="match status" value="1"/>
</dbReference>
<organism evidence="6 7">
    <name type="scientific">Aeromicrobium choanae</name>
    <dbReference type="NCBI Taxonomy" id="1736691"/>
    <lineage>
        <taxon>Bacteria</taxon>
        <taxon>Bacillati</taxon>
        <taxon>Actinomycetota</taxon>
        <taxon>Actinomycetes</taxon>
        <taxon>Propionibacteriales</taxon>
        <taxon>Nocardioidaceae</taxon>
        <taxon>Aeromicrobium</taxon>
    </lineage>
</organism>
<feature type="domain" description="Glycosyl hydrolase family 13 catalytic" evidence="5">
    <location>
        <begin position="129"/>
        <end position="564"/>
    </location>
</feature>
<dbReference type="STRING" id="1736691.SAMN06295964_1499"/>
<evidence type="ECO:0000313" key="7">
    <source>
        <dbReference type="Proteomes" id="UP000191040"/>
    </source>
</evidence>
<evidence type="ECO:0000259" key="5">
    <source>
        <dbReference type="SMART" id="SM00642"/>
    </source>
</evidence>